<dbReference type="AlphaFoldDB" id="A0A9W9JA63"/>
<proteinExistence type="predicted"/>
<accession>A0A9W9JA63</accession>
<dbReference type="EMBL" id="JAPQKQ010000006">
    <property type="protein sequence ID" value="KAJ5192357.1"/>
    <property type="molecule type" value="Genomic_DNA"/>
</dbReference>
<dbReference type="GO" id="GO:0070034">
    <property type="term" value="F:telomerase RNA binding"/>
    <property type="evidence" value="ECO:0007669"/>
    <property type="project" value="TreeGrafter"/>
</dbReference>
<dbReference type="Proteomes" id="UP001150942">
    <property type="component" value="Unassembled WGS sequence"/>
</dbReference>
<evidence type="ECO:0000313" key="2">
    <source>
        <dbReference type="Proteomes" id="UP001150942"/>
    </source>
</evidence>
<organism evidence="1 2">
    <name type="scientific">Penicillium cf. viridicatum</name>
    <dbReference type="NCBI Taxonomy" id="2972119"/>
    <lineage>
        <taxon>Eukaryota</taxon>
        <taxon>Fungi</taxon>
        <taxon>Dikarya</taxon>
        <taxon>Ascomycota</taxon>
        <taxon>Pezizomycotina</taxon>
        <taxon>Eurotiomycetes</taxon>
        <taxon>Eurotiomycetidae</taxon>
        <taxon>Eurotiales</taxon>
        <taxon>Aspergillaceae</taxon>
        <taxon>Penicillium</taxon>
    </lineage>
</organism>
<reference evidence="1" key="1">
    <citation type="submission" date="2022-11" db="EMBL/GenBank/DDBJ databases">
        <authorList>
            <person name="Petersen C."/>
        </authorList>
    </citation>
    <scope>NUCLEOTIDE SEQUENCE</scope>
    <source>
        <strain evidence="1">IBT 20477</strain>
    </source>
</reference>
<sequence length="429" mass="48943">MLKLLAEKCVMPARMWQYGIHSFLELLCQKLPASLEFLLSFLYLTYSTMTVLLECVPAFKDIWIECLGSLAWYRMAVEADVPDRIIWAGVSQYWYNKVADSSPDVGQIQYHLAALSRPHLLQQFFYYTKALLSVHPFPDARKDMIILFKRLLNGQPSHQHPLITTFLAAHGVLFTRGPIERFVFLATEFLSLLQKHIGHLDRQGRQSAFITSCNISAVLEYGVAGSITSVFVKKPRANFADSYTSAMEEWRADQSCVEIFAADSTTDFAHPALRVLSQLSLLGASLASNTLCVFLDHLEHSVMYPTVHIFLAFILCLSLHPSAMRNLETRIPWAKLATFLNSLVHPDIDILKIESETFPLFFDGIPQRLSEDFLIRGQSWSQLYYPENFFEAAYIEDEWPSVEEPSSVMPRTHRCLWVGIRIAKVYCAP</sequence>
<dbReference type="GO" id="GO:0000184">
    <property type="term" value="P:nuclear-transcribed mRNA catabolic process, nonsense-mediated decay"/>
    <property type="evidence" value="ECO:0007669"/>
    <property type="project" value="TreeGrafter"/>
</dbReference>
<evidence type="ECO:0000313" key="1">
    <source>
        <dbReference type="EMBL" id="KAJ5192357.1"/>
    </source>
</evidence>
<protein>
    <recommendedName>
        <fullName evidence="3">DNA/RNA-binding domain-containing protein</fullName>
    </recommendedName>
</protein>
<keyword evidence="2" id="KW-1185">Reference proteome</keyword>
<dbReference type="PANTHER" id="PTHR15696">
    <property type="entry name" value="SMG-7 SUPPRESSOR WITH MORPHOLOGICAL EFFECT ON GENITALIA PROTEIN 7"/>
    <property type="match status" value="1"/>
</dbReference>
<name>A0A9W9JA63_9EURO</name>
<dbReference type="SUPFAM" id="SSF48452">
    <property type="entry name" value="TPR-like"/>
    <property type="match status" value="1"/>
</dbReference>
<evidence type="ECO:0008006" key="3">
    <source>
        <dbReference type="Google" id="ProtNLM"/>
    </source>
</evidence>
<dbReference type="Gene3D" id="1.25.40.10">
    <property type="entry name" value="Tetratricopeptide repeat domain"/>
    <property type="match status" value="1"/>
</dbReference>
<dbReference type="GO" id="GO:0042162">
    <property type="term" value="F:telomeric DNA binding"/>
    <property type="evidence" value="ECO:0007669"/>
    <property type="project" value="TreeGrafter"/>
</dbReference>
<dbReference type="GO" id="GO:0005697">
    <property type="term" value="C:telomerase holoenzyme complex"/>
    <property type="evidence" value="ECO:0007669"/>
    <property type="project" value="TreeGrafter"/>
</dbReference>
<reference evidence="1" key="2">
    <citation type="journal article" date="2023" name="IMA Fungus">
        <title>Comparative genomic study of the Penicillium genus elucidates a diverse pangenome and 15 lateral gene transfer events.</title>
        <authorList>
            <person name="Petersen C."/>
            <person name="Sorensen T."/>
            <person name="Nielsen M.R."/>
            <person name="Sondergaard T.E."/>
            <person name="Sorensen J.L."/>
            <person name="Fitzpatrick D.A."/>
            <person name="Frisvad J.C."/>
            <person name="Nielsen K.L."/>
        </authorList>
    </citation>
    <scope>NUCLEOTIDE SEQUENCE</scope>
    <source>
        <strain evidence="1">IBT 20477</strain>
    </source>
</reference>
<dbReference type="OrthoDB" id="2017974at2759"/>
<comment type="caution">
    <text evidence="1">The sequence shown here is derived from an EMBL/GenBank/DDBJ whole genome shotgun (WGS) entry which is preliminary data.</text>
</comment>
<dbReference type="PANTHER" id="PTHR15696:SF0">
    <property type="entry name" value="TELOMERASE-BINDING PROTEIN EST1A"/>
    <property type="match status" value="1"/>
</dbReference>
<gene>
    <name evidence="1" type="ORF">N7449_008499</name>
</gene>
<dbReference type="InterPro" id="IPR011990">
    <property type="entry name" value="TPR-like_helical_dom_sf"/>
</dbReference>
<dbReference type="InterPro" id="IPR045153">
    <property type="entry name" value="Est1/Ebs1-like"/>
</dbReference>